<keyword evidence="5 10" id="KW-1133">Transmembrane helix</keyword>
<keyword evidence="7 10" id="KW-0472">Membrane</keyword>
<dbReference type="AlphaFoldDB" id="A0AAD7K801"/>
<dbReference type="PRINTS" id="PR00899">
    <property type="entry name" value="GPCRSTE3"/>
</dbReference>
<evidence type="ECO:0000256" key="7">
    <source>
        <dbReference type="ARBA" id="ARBA00023136"/>
    </source>
</evidence>
<keyword evidence="3" id="KW-0589">Pheromone response</keyword>
<sequence>MDPIFPIFASLGFVLSLVPLYWQFEAWNAATVWYIAWTALACLTQYFNSVVWAGNTLNSAPAWCEISIRIMMTASVGLPAASLCINRRLYHIASVPPAAVVSDADKRRAIITDSFICGLFPVLYTGLQIIVQRRRFDILEDVGCVPDFFDSLSTYFISSMWPLVLSIGSIAYCVLSACAFASSRAGLAEFLSAHNNLTPAR</sequence>
<evidence type="ECO:0000256" key="2">
    <source>
        <dbReference type="ARBA" id="ARBA00011085"/>
    </source>
</evidence>
<dbReference type="Pfam" id="PF02076">
    <property type="entry name" value="STE3"/>
    <property type="match status" value="1"/>
</dbReference>
<feature type="transmembrane region" description="Helical" evidence="10">
    <location>
        <begin position="110"/>
        <end position="131"/>
    </location>
</feature>
<evidence type="ECO:0000256" key="1">
    <source>
        <dbReference type="ARBA" id="ARBA00004141"/>
    </source>
</evidence>
<feature type="transmembrane region" description="Helical" evidence="10">
    <location>
        <begin position="31"/>
        <end position="54"/>
    </location>
</feature>
<gene>
    <name evidence="11" type="ORF">DFH07DRAFT_729750</name>
</gene>
<comment type="similarity">
    <text evidence="2">Belongs to the G-protein coupled receptor 4 family.</text>
</comment>
<dbReference type="GO" id="GO:0004932">
    <property type="term" value="F:mating-type factor pheromone receptor activity"/>
    <property type="evidence" value="ECO:0007669"/>
    <property type="project" value="InterPro"/>
</dbReference>
<evidence type="ECO:0000256" key="8">
    <source>
        <dbReference type="ARBA" id="ARBA00023170"/>
    </source>
</evidence>
<evidence type="ECO:0000313" key="11">
    <source>
        <dbReference type="EMBL" id="KAJ7780206.1"/>
    </source>
</evidence>
<keyword evidence="8 11" id="KW-0675">Receptor</keyword>
<accession>A0AAD7K801</accession>
<keyword evidence="6" id="KW-0297">G-protein coupled receptor</keyword>
<dbReference type="EMBL" id="JARJLG010000006">
    <property type="protein sequence ID" value="KAJ7780206.1"/>
    <property type="molecule type" value="Genomic_DNA"/>
</dbReference>
<evidence type="ECO:0000313" key="12">
    <source>
        <dbReference type="Proteomes" id="UP001215280"/>
    </source>
</evidence>
<feature type="transmembrane region" description="Helical" evidence="10">
    <location>
        <begin position="66"/>
        <end position="85"/>
    </location>
</feature>
<evidence type="ECO:0000256" key="4">
    <source>
        <dbReference type="ARBA" id="ARBA00022692"/>
    </source>
</evidence>
<dbReference type="GO" id="GO:0000750">
    <property type="term" value="P:pheromone-dependent signal transduction involved in conjugation with cellular fusion"/>
    <property type="evidence" value="ECO:0007669"/>
    <property type="project" value="TreeGrafter"/>
</dbReference>
<feature type="non-terminal residue" evidence="11">
    <location>
        <position position="1"/>
    </location>
</feature>
<keyword evidence="12" id="KW-1185">Reference proteome</keyword>
<dbReference type="PANTHER" id="PTHR28097">
    <property type="entry name" value="PHEROMONE A FACTOR RECEPTOR"/>
    <property type="match status" value="1"/>
</dbReference>
<evidence type="ECO:0000256" key="3">
    <source>
        <dbReference type="ARBA" id="ARBA00022507"/>
    </source>
</evidence>
<proteinExistence type="inferred from homology"/>
<protein>
    <submittedName>
        <fullName evidence="11">Ste3-like pheromone receptor</fullName>
    </submittedName>
</protein>
<dbReference type="PANTHER" id="PTHR28097:SF1">
    <property type="entry name" value="PHEROMONE A FACTOR RECEPTOR"/>
    <property type="match status" value="1"/>
</dbReference>
<comment type="subcellular location">
    <subcellularLocation>
        <location evidence="1">Membrane</location>
        <topology evidence="1">Multi-pass membrane protein</topology>
    </subcellularLocation>
</comment>
<comment type="caution">
    <text evidence="11">The sequence shown here is derived from an EMBL/GenBank/DDBJ whole genome shotgun (WGS) entry which is preliminary data.</text>
</comment>
<evidence type="ECO:0000256" key="5">
    <source>
        <dbReference type="ARBA" id="ARBA00022989"/>
    </source>
</evidence>
<reference evidence="11" key="1">
    <citation type="submission" date="2023-03" db="EMBL/GenBank/DDBJ databases">
        <title>Massive genome expansion in bonnet fungi (Mycena s.s.) driven by repeated elements and novel gene families across ecological guilds.</title>
        <authorList>
            <consortium name="Lawrence Berkeley National Laboratory"/>
            <person name="Harder C.B."/>
            <person name="Miyauchi S."/>
            <person name="Viragh M."/>
            <person name="Kuo A."/>
            <person name="Thoen E."/>
            <person name="Andreopoulos B."/>
            <person name="Lu D."/>
            <person name="Skrede I."/>
            <person name="Drula E."/>
            <person name="Henrissat B."/>
            <person name="Morin E."/>
            <person name="Kohler A."/>
            <person name="Barry K."/>
            <person name="LaButti K."/>
            <person name="Morin E."/>
            <person name="Salamov A."/>
            <person name="Lipzen A."/>
            <person name="Mereny Z."/>
            <person name="Hegedus B."/>
            <person name="Baldrian P."/>
            <person name="Stursova M."/>
            <person name="Weitz H."/>
            <person name="Taylor A."/>
            <person name="Grigoriev I.V."/>
            <person name="Nagy L.G."/>
            <person name="Martin F."/>
            <person name="Kauserud H."/>
        </authorList>
    </citation>
    <scope>NUCLEOTIDE SEQUENCE</scope>
    <source>
        <strain evidence="11">CBHHK188m</strain>
    </source>
</reference>
<feature type="transmembrane region" description="Helical" evidence="10">
    <location>
        <begin position="6"/>
        <end position="24"/>
    </location>
</feature>
<evidence type="ECO:0000256" key="6">
    <source>
        <dbReference type="ARBA" id="ARBA00023040"/>
    </source>
</evidence>
<feature type="transmembrane region" description="Helical" evidence="10">
    <location>
        <begin position="160"/>
        <end position="181"/>
    </location>
</feature>
<dbReference type="CDD" id="cd14966">
    <property type="entry name" value="7tmD_STE3"/>
    <property type="match status" value="1"/>
</dbReference>
<keyword evidence="9" id="KW-0807">Transducer</keyword>
<keyword evidence="4 10" id="KW-0812">Transmembrane</keyword>
<evidence type="ECO:0000256" key="10">
    <source>
        <dbReference type="SAM" id="Phobius"/>
    </source>
</evidence>
<organism evidence="11 12">
    <name type="scientific">Mycena maculata</name>
    <dbReference type="NCBI Taxonomy" id="230809"/>
    <lineage>
        <taxon>Eukaryota</taxon>
        <taxon>Fungi</taxon>
        <taxon>Dikarya</taxon>
        <taxon>Basidiomycota</taxon>
        <taxon>Agaricomycotina</taxon>
        <taxon>Agaricomycetes</taxon>
        <taxon>Agaricomycetidae</taxon>
        <taxon>Agaricales</taxon>
        <taxon>Marasmiineae</taxon>
        <taxon>Mycenaceae</taxon>
        <taxon>Mycena</taxon>
    </lineage>
</organism>
<dbReference type="GO" id="GO:0005886">
    <property type="term" value="C:plasma membrane"/>
    <property type="evidence" value="ECO:0007669"/>
    <property type="project" value="TreeGrafter"/>
</dbReference>
<dbReference type="InterPro" id="IPR001499">
    <property type="entry name" value="GPCR_STE3"/>
</dbReference>
<dbReference type="Proteomes" id="UP001215280">
    <property type="component" value="Unassembled WGS sequence"/>
</dbReference>
<evidence type="ECO:0000256" key="9">
    <source>
        <dbReference type="ARBA" id="ARBA00023224"/>
    </source>
</evidence>
<name>A0AAD7K801_9AGAR</name>